<sequence>MTAGAAGKLYTTELLSLATELSAFPLTGDWVLAGEARSRTCGSSIRIGIEPDDQGRIGKVGLAVTACAVGQGAATIFAREAHRKNAGEIATALEEIENWLEASDASAPQWPGFSALDAARAHPGRHGALLLPWKAAVDALCKAGDSR</sequence>
<gene>
    <name evidence="1" type="ORF">VRS74_01850</name>
</gene>
<evidence type="ECO:0000313" key="1">
    <source>
        <dbReference type="EMBL" id="MEE1876427.1"/>
    </source>
</evidence>
<dbReference type="RefSeq" id="WP_354143530.1">
    <property type="nucleotide sequence ID" value="NZ_JAZDQV010000001.1"/>
</dbReference>
<organism evidence="1 2">
    <name type="scientific">Altererythrobacter litoralis</name>
    <dbReference type="NCBI Taxonomy" id="3113904"/>
    <lineage>
        <taxon>Bacteria</taxon>
        <taxon>Pseudomonadati</taxon>
        <taxon>Pseudomonadota</taxon>
        <taxon>Alphaproteobacteria</taxon>
        <taxon>Sphingomonadales</taxon>
        <taxon>Erythrobacteraceae</taxon>
        <taxon>Altererythrobacter</taxon>
    </lineage>
</organism>
<dbReference type="EMBL" id="JAZDQV010000001">
    <property type="protein sequence ID" value="MEE1876427.1"/>
    <property type="molecule type" value="Genomic_DNA"/>
</dbReference>
<accession>A0ABU7GBH6</accession>
<comment type="caution">
    <text evidence="1">The sequence shown here is derived from an EMBL/GenBank/DDBJ whole genome shotgun (WGS) entry which is preliminary data.</text>
</comment>
<name>A0ABU7GBH6_9SPHN</name>
<protein>
    <submittedName>
        <fullName evidence="1">Iron-sulfur cluster assembly scaffold protein</fullName>
    </submittedName>
</protein>
<keyword evidence="2" id="KW-1185">Reference proteome</keyword>
<proteinExistence type="predicted"/>
<dbReference type="Proteomes" id="UP001343492">
    <property type="component" value="Unassembled WGS sequence"/>
</dbReference>
<reference evidence="1 2" key="1">
    <citation type="submission" date="2024-01" db="EMBL/GenBank/DDBJ databases">
        <title>The genome sequence of Erythrobacteraceae sp. strain 1XM1-14.</title>
        <authorList>
            <person name="Liu Y."/>
        </authorList>
    </citation>
    <scope>NUCLEOTIDE SEQUENCE [LARGE SCALE GENOMIC DNA]</scope>
    <source>
        <strain evidence="1 2">1XM1-14</strain>
    </source>
</reference>
<dbReference type="Gene3D" id="3.90.1010.10">
    <property type="match status" value="1"/>
</dbReference>
<evidence type="ECO:0000313" key="2">
    <source>
        <dbReference type="Proteomes" id="UP001343492"/>
    </source>
</evidence>
<dbReference type="SUPFAM" id="SSF82649">
    <property type="entry name" value="SufE/NifU"/>
    <property type="match status" value="1"/>
</dbReference>